<reference evidence="2 3" key="1">
    <citation type="journal article" date="2013" name="Science">
        <title>Pandoraviruses: amoeba viruses with genomes up to 2.5 Mb reaching that of parasitic eukaryotes.</title>
        <authorList>
            <person name="Philippe N."/>
            <person name="Legendre M."/>
            <person name="Doutre G."/>
            <person name="Coute Y."/>
            <person name="Poirot O."/>
            <person name="Lescot M."/>
            <person name="Arslan D."/>
            <person name="Seltzer V."/>
            <person name="Bertaux L."/>
            <person name="Bruley C."/>
            <person name="Garin J."/>
            <person name="Claverie J.M."/>
            <person name="Abergel C."/>
        </authorList>
    </citation>
    <scope>NUCLEOTIDE SEQUENCE [LARGE SCALE GENOMIC DNA]</scope>
</reference>
<dbReference type="EMBL" id="KC977571">
    <property type="protein sequence ID" value="AGO83381.1"/>
    <property type="molecule type" value="Genomic_DNA"/>
</dbReference>
<dbReference type="GeneID" id="16605168"/>
<dbReference type="InterPro" id="IPR045421">
    <property type="entry name" value="DUF5902"/>
</dbReference>
<dbReference type="KEGG" id="vg:16605168"/>
<evidence type="ECO:0000313" key="3">
    <source>
        <dbReference type="Proteomes" id="UP000204584"/>
    </source>
</evidence>
<feature type="domain" description="DUF5902" evidence="1">
    <location>
        <begin position="8"/>
        <end position="110"/>
    </location>
</feature>
<organism evidence="2 3">
    <name type="scientific">Pandoravirus salinus</name>
    <dbReference type="NCBI Taxonomy" id="1349410"/>
    <lineage>
        <taxon>Viruses</taxon>
        <taxon>Pandoravirus</taxon>
    </lineage>
</organism>
<evidence type="ECO:0000313" key="2">
    <source>
        <dbReference type="EMBL" id="AGO83381.1"/>
    </source>
</evidence>
<evidence type="ECO:0000259" key="1">
    <source>
        <dbReference type="Pfam" id="PF19255"/>
    </source>
</evidence>
<name>S4VVD6_9VIRU</name>
<dbReference type="Pfam" id="PF19255">
    <property type="entry name" value="DUF5902"/>
    <property type="match status" value="1"/>
</dbReference>
<keyword evidence="3" id="KW-1185">Reference proteome</keyword>
<accession>S4VVD6</accession>
<sequence>MTSIHDLLPRELVAAVASHMGPGDLAQARAADSKLLSACNSEAVQWRVAAPEIEAVLPPRVSVRRLLSPLDIAWYRSALDALCRKCALYAIMVCVNEARSFSSFMDAVIASAVDVVDEHAHLARISGKIDTIVNERDHVSFVGNLSDIEAWVRRQPSLAGFNLCHDQREGDAPVEIVGPLGPHADFVSRPPALFAVKNDVHAIGWGGILSAARNPHFIAEARARINRALAKAFDKHTGPREDQRAEWTATMERATLLNRETPDTRNGKRPLDMRTKIAACVDCIDLWRAYPDAQVYLVKTSGWWAAGVALPL</sequence>
<dbReference type="RefSeq" id="YP_008436443.1">
    <property type="nucleotide sequence ID" value="NC_022098.1"/>
</dbReference>
<protein>
    <recommendedName>
        <fullName evidence="1">DUF5902 domain-containing protein</fullName>
    </recommendedName>
</protein>
<proteinExistence type="predicted"/>
<gene>
    <name evidence="2" type="ORF">psal_cds_17</name>
</gene>
<dbReference type="Proteomes" id="UP000204584">
    <property type="component" value="Segment"/>
</dbReference>